<dbReference type="AlphaFoldDB" id="A0A3Q2XYX5"/>
<proteinExistence type="inferred from homology"/>
<feature type="coiled-coil region" evidence="5">
    <location>
        <begin position="13"/>
        <end position="69"/>
    </location>
</feature>
<reference evidence="7" key="1">
    <citation type="submission" date="2025-08" db="UniProtKB">
        <authorList>
            <consortium name="Ensembl"/>
        </authorList>
    </citation>
    <scope>IDENTIFICATION</scope>
</reference>
<keyword evidence="5" id="KW-0175">Coiled coil</keyword>
<dbReference type="GO" id="GO:0043296">
    <property type="term" value="C:apical junction complex"/>
    <property type="evidence" value="ECO:0007669"/>
    <property type="project" value="TreeGrafter"/>
</dbReference>
<dbReference type="InterPro" id="IPR027685">
    <property type="entry name" value="Shroom_fam"/>
</dbReference>
<comment type="similarity">
    <text evidence="2">Belongs to the shroom family.</text>
</comment>
<feature type="domain" description="ASD2" evidence="6">
    <location>
        <begin position="1"/>
        <end position="122"/>
    </location>
</feature>
<evidence type="ECO:0000256" key="4">
    <source>
        <dbReference type="ARBA" id="ARBA00023212"/>
    </source>
</evidence>
<dbReference type="Pfam" id="PF08687">
    <property type="entry name" value="ASD2"/>
    <property type="match status" value="1"/>
</dbReference>
<evidence type="ECO:0000313" key="8">
    <source>
        <dbReference type="Proteomes" id="UP000264820"/>
    </source>
</evidence>
<evidence type="ECO:0000256" key="2">
    <source>
        <dbReference type="ARBA" id="ARBA00006469"/>
    </source>
</evidence>
<dbReference type="OMA" id="PNRGWPQ"/>
<dbReference type="GO" id="GO:0051015">
    <property type="term" value="F:actin filament binding"/>
    <property type="evidence" value="ECO:0007669"/>
    <property type="project" value="InterPro"/>
</dbReference>
<name>A0A3Q2XYX5_HIPCM</name>
<dbReference type="GO" id="GO:0007015">
    <property type="term" value="P:actin filament organization"/>
    <property type="evidence" value="ECO:0007669"/>
    <property type="project" value="TreeGrafter"/>
</dbReference>
<dbReference type="InterPro" id="IPR014799">
    <property type="entry name" value="ASD2_dom"/>
</dbReference>
<sequence>MFVGDLDKVVSLLLSLSGRLARVENALNSLDEEATPEERRTLTEKRKLLIRQHEDAKELKDNLDRRERAVYDILASYLPEDGMADYEHFVKMKSALIIEQRKLEDKIKLGEEQLKCLLDSLPI</sequence>
<accession>A0A3Q2XYX5</accession>
<evidence type="ECO:0000256" key="5">
    <source>
        <dbReference type="SAM" id="Coils"/>
    </source>
</evidence>
<evidence type="ECO:0000256" key="1">
    <source>
        <dbReference type="ARBA" id="ARBA00004245"/>
    </source>
</evidence>
<dbReference type="GO" id="GO:0030864">
    <property type="term" value="C:cortical actin cytoskeleton"/>
    <property type="evidence" value="ECO:0007669"/>
    <property type="project" value="TreeGrafter"/>
</dbReference>
<dbReference type="PANTHER" id="PTHR15012:SF8">
    <property type="entry name" value="PROTEIN SHROOM2"/>
    <property type="match status" value="1"/>
</dbReference>
<dbReference type="GO" id="GO:0016324">
    <property type="term" value="C:apical plasma membrane"/>
    <property type="evidence" value="ECO:0007669"/>
    <property type="project" value="TreeGrafter"/>
</dbReference>
<evidence type="ECO:0000256" key="3">
    <source>
        <dbReference type="ARBA" id="ARBA00022490"/>
    </source>
</evidence>
<dbReference type="PANTHER" id="PTHR15012">
    <property type="entry name" value="APICAL PROTEIN/SHROOM-RELATED"/>
    <property type="match status" value="1"/>
</dbReference>
<dbReference type="PROSITE" id="PS51307">
    <property type="entry name" value="ASD2"/>
    <property type="match status" value="1"/>
</dbReference>
<evidence type="ECO:0000259" key="6">
    <source>
        <dbReference type="PROSITE" id="PS51307"/>
    </source>
</evidence>
<dbReference type="Gene3D" id="6.10.250.3120">
    <property type="match status" value="1"/>
</dbReference>
<dbReference type="Proteomes" id="UP000264820">
    <property type="component" value="Unplaced"/>
</dbReference>
<comment type="subcellular location">
    <subcellularLocation>
        <location evidence="1">Cytoplasm</location>
        <location evidence="1">Cytoskeleton</location>
    </subcellularLocation>
</comment>
<evidence type="ECO:0000313" key="7">
    <source>
        <dbReference type="Ensembl" id="ENSHCOP00000010323.1"/>
    </source>
</evidence>
<protein>
    <submittedName>
        <fullName evidence="7">Shroom family member 2a</fullName>
    </submittedName>
</protein>
<dbReference type="GO" id="GO:0005912">
    <property type="term" value="C:adherens junction"/>
    <property type="evidence" value="ECO:0007669"/>
    <property type="project" value="TreeGrafter"/>
</dbReference>
<dbReference type="GeneTree" id="ENSGT00940000155212"/>
<keyword evidence="8" id="KW-1185">Reference proteome</keyword>
<reference evidence="7" key="2">
    <citation type="submission" date="2025-09" db="UniProtKB">
        <authorList>
            <consortium name="Ensembl"/>
        </authorList>
    </citation>
    <scope>IDENTIFICATION</scope>
</reference>
<dbReference type="Ensembl" id="ENSHCOT00000016700.1">
    <property type="protein sequence ID" value="ENSHCOP00000010323.1"/>
    <property type="gene ID" value="ENSHCOG00000012912.1"/>
</dbReference>
<keyword evidence="4" id="KW-0206">Cytoskeleton</keyword>
<organism evidence="7 8">
    <name type="scientific">Hippocampus comes</name>
    <name type="common">Tiger tail seahorse</name>
    <dbReference type="NCBI Taxonomy" id="109280"/>
    <lineage>
        <taxon>Eukaryota</taxon>
        <taxon>Metazoa</taxon>
        <taxon>Chordata</taxon>
        <taxon>Craniata</taxon>
        <taxon>Vertebrata</taxon>
        <taxon>Euteleostomi</taxon>
        <taxon>Actinopterygii</taxon>
        <taxon>Neopterygii</taxon>
        <taxon>Teleostei</taxon>
        <taxon>Neoteleostei</taxon>
        <taxon>Acanthomorphata</taxon>
        <taxon>Syngnathiaria</taxon>
        <taxon>Syngnathiformes</taxon>
        <taxon>Syngnathoidei</taxon>
        <taxon>Syngnathidae</taxon>
        <taxon>Hippocampus</taxon>
    </lineage>
</organism>
<keyword evidence="3" id="KW-0963">Cytoplasm</keyword>